<keyword evidence="1" id="KW-0614">Plasmid</keyword>
<dbReference type="OrthoDB" id="14727at2"/>
<proteinExistence type="predicted"/>
<evidence type="ECO:0000313" key="1">
    <source>
        <dbReference type="EMBL" id="QFI77655.1"/>
    </source>
</evidence>
<dbReference type="Proteomes" id="UP000325641">
    <property type="component" value="Plasmid pBbPL7HG1"/>
</dbReference>
<dbReference type="RefSeq" id="WP_151650833.1">
    <property type="nucleotide sequence ID" value="NZ_CP044544.1"/>
</dbReference>
<reference evidence="2" key="1">
    <citation type="submission" date="2019-10" db="EMBL/GenBank/DDBJ databases">
        <title>Complete Genome Sequence of Bradyrhizobium betae type strain PL7HG1T.</title>
        <authorList>
            <person name="Bromfield E.S.P."/>
            <person name="Cloutier S."/>
        </authorList>
    </citation>
    <scope>NUCLEOTIDE SEQUENCE [LARGE SCALE GENOMIC DNA]</scope>
    <source>
        <strain evidence="2">PL7HG1</strain>
        <plasmid evidence="2">pbbpl7hg1</plasmid>
    </source>
</reference>
<protein>
    <submittedName>
        <fullName evidence="1">DUF411 domain-containing protein</fullName>
    </submittedName>
</protein>
<dbReference type="EMBL" id="CP044544">
    <property type="protein sequence ID" value="QFI77655.1"/>
    <property type="molecule type" value="Genomic_DNA"/>
</dbReference>
<accession>A0A5P6PH97</accession>
<sequence length="138" mass="14301">MTPIVSAAAQISVIQVHKDPNCGCCSGWVRHLAAAGFVVTVQEEANLQHVRKRLGVPADLAACHTAETGGYVIEGHVPAAAIRRLLKESPVATGVAVPGMPAGSPGMEGGAPARYAVVLFGPDGRRTYMEFEGVRSVG</sequence>
<dbReference type="InterPro" id="IPR007332">
    <property type="entry name" value="DUF411"/>
</dbReference>
<evidence type="ECO:0000313" key="2">
    <source>
        <dbReference type="Proteomes" id="UP000325641"/>
    </source>
</evidence>
<organism evidence="1 2">
    <name type="scientific">Bradyrhizobium betae</name>
    <dbReference type="NCBI Taxonomy" id="244734"/>
    <lineage>
        <taxon>Bacteria</taxon>
        <taxon>Pseudomonadati</taxon>
        <taxon>Pseudomonadota</taxon>
        <taxon>Alphaproteobacteria</taxon>
        <taxon>Hyphomicrobiales</taxon>
        <taxon>Nitrobacteraceae</taxon>
        <taxon>Bradyrhizobium</taxon>
    </lineage>
</organism>
<name>A0A5P6PH97_9BRAD</name>
<dbReference type="AlphaFoldDB" id="A0A5P6PH97"/>
<dbReference type="KEGG" id="bbet:F8237_34585"/>
<dbReference type="Pfam" id="PF04214">
    <property type="entry name" value="DUF411"/>
    <property type="match status" value="1"/>
</dbReference>
<gene>
    <name evidence="1" type="ORF">F8237_34585</name>
</gene>
<geneLocation type="plasmid" evidence="2">
    <name>pbbpl7hg1</name>
</geneLocation>